<accession>A0A2P5C317</accession>
<keyword evidence="2" id="KW-1185">Reference proteome</keyword>
<sequence length="134" mass="15702">MKISPDILIFILLLEIVRLLFLRSHASTMHLLLLPTYQAQLIKRKNPSFIHFLILSKDMADDVHIILCQPLTTVTELKVLIYHRYQSTVTKSFFIFTNSIQAQWSSKQHNHPLQTFCKQTGLWLALICYMCQQN</sequence>
<protein>
    <submittedName>
        <fullName evidence="1">Uncharacterized protein</fullName>
    </submittedName>
</protein>
<dbReference type="AlphaFoldDB" id="A0A2P5C317"/>
<reference evidence="2" key="1">
    <citation type="submission" date="2016-06" db="EMBL/GenBank/DDBJ databases">
        <title>Parallel loss of symbiosis genes in relatives of nitrogen-fixing non-legume Parasponia.</title>
        <authorList>
            <person name="Van Velzen R."/>
            <person name="Holmer R."/>
            <person name="Bu F."/>
            <person name="Rutten L."/>
            <person name="Van Zeijl A."/>
            <person name="Liu W."/>
            <person name="Santuari L."/>
            <person name="Cao Q."/>
            <person name="Sharma T."/>
            <person name="Shen D."/>
            <person name="Roswanjaya Y."/>
            <person name="Wardhani T."/>
            <person name="Kalhor M.S."/>
            <person name="Jansen J."/>
            <person name="Van den Hoogen J."/>
            <person name="Gungor B."/>
            <person name="Hartog M."/>
            <person name="Hontelez J."/>
            <person name="Verver J."/>
            <person name="Yang W.-C."/>
            <person name="Schijlen E."/>
            <person name="Repin R."/>
            <person name="Schilthuizen M."/>
            <person name="Schranz E."/>
            <person name="Heidstra R."/>
            <person name="Miyata K."/>
            <person name="Fedorova E."/>
            <person name="Kohlen W."/>
            <person name="Bisseling T."/>
            <person name="Smit S."/>
            <person name="Geurts R."/>
        </authorList>
    </citation>
    <scope>NUCLEOTIDE SEQUENCE [LARGE SCALE GENOMIC DNA]</scope>
    <source>
        <strain evidence="2">cv. WU1-14</strain>
    </source>
</reference>
<proteinExistence type="predicted"/>
<evidence type="ECO:0000313" key="2">
    <source>
        <dbReference type="Proteomes" id="UP000237105"/>
    </source>
</evidence>
<evidence type="ECO:0000313" key="1">
    <source>
        <dbReference type="EMBL" id="PON55401.1"/>
    </source>
</evidence>
<gene>
    <name evidence="1" type="ORF">PanWU01x14_188950</name>
</gene>
<comment type="caution">
    <text evidence="1">The sequence shown here is derived from an EMBL/GenBank/DDBJ whole genome shotgun (WGS) entry which is preliminary data.</text>
</comment>
<dbReference type="Proteomes" id="UP000237105">
    <property type="component" value="Unassembled WGS sequence"/>
</dbReference>
<name>A0A2P5C317_PARAD</name>
<organism evidence="1 2">
    <name type="scientific">Parasponia andersonii</name>
    <name type="common">Sponia andersonii</name>
    <dbReference type="NCBI Taxonomy" id="3476"/>
    <lineage>
        <taxon>Eukaryota</taxon>
        <taxon>Viridiplantae</taxon>
        <taxon>Streptophyta</taxon>
        <taxon>Embryophyta</taxon>
        <taxon>Tracheophyta</taxon>
        <taxon>Spermatophyta</taxon>
        <taxon>Magnoliopsida</taxon>
        <taxon>eudicotyledons</taxon>
        <taxon>Gunneridae</taxon>
        <taxon>Pentapetalae</taxon>
        <taxon>rosids</taxon>
        <taxon>fabids</taxon>
        <taxon>Rosales</taxon>
        <taxon>Cannabaceae</taxon>
        <taxon>Parasponia</taxon>
    </lineage>
</organism>
<dbReference type="EMBL" id="JXTB01000184">
    <property type="protein sequence ID" value="PON55401.1"/>
    <property type="molecule type" value="Genomic_DNA"/>
</dbReference>